<feature type="region of interest" description="Disordered" evidence="4">
    <location>
        <begin position="504"/>
        <end position="552"/>
    </location>
</feature>
<dbReference type="PANTHER" id="PTHR43248:SF29">
    <property type="entry name" value="TRIPEPTIDYL AMINOPEPTIDASE"/>
    <property type="match status" value="1"/>
</dbReference>
<dbReference type="InterPro" id="IPR051601">
    <property type="entry name" value="Serine_prot/Carboxylest_S33"/>
</dbReference>
<evidence type="ECO:0000313" key="7">
    <source>
        <dbReference type="EMBL" id="GAA2513438.1"/>
    </source>
</evidence>
<feature type="chain" id="PRO_5046614983" evidence="5">
    <location>
        <begin position="27"/>
        <end position="552"/>
    </location>
</feature>
<dbReference type="RefSeq" id="WP_344386331.1">
    <property type="nucleotide sequence ID" value="NZ_BAAATA010000085.1"/>
</dbReference>
<keyword evidence="3 7" id="KW-0378">Hydrolase</keyword>
<comment type="caution">
    <text evidence="7">The sequence shown here is derived from an EMBL/GenBank/DDBJ whole genome shotgun (WGS) entry which is preliminary data.</text>
</comment>
<sequence length="552" mass="58475">MRRHAAAAVALATAAAGLLVPGAPPAAAGAAPAGGAPAGAPSQDRSGAAAPAGTGGISWRECGTDKHPTLQCGTLRVPLDHARPDGERITLALSRVPHTAKTFQGPLLVNPGGPGGSGLNLAGFVAGALPEEVAAQYDVVGFDPRGVGRSEPSLDCAPRHFAPVRPDPVPRNRAEETANLQRVRSFAAACGAKHGRTLRHVDTVSTARDMDLLRAALGAERVNYLGYSYGTYLGAVYARLFPERVRRLVFDSVVDPEAVWYDANLEQNHAFDARHKAFAAWVAEHDAVYRLGTDPARVEARWYEMREAVRARPAGGRVGPGELEDTFAHGGYYDGHWPDLAAGFAAWANEGDEGPLVGLYDSLGAVDAAGDNGFSVYAAVGCRDARWPRSWSAWRADARKAHAKSPFLTWNNTWYNAQCAFWPAPSLTPPDVENHRIPPALLLQAGEDAATPYRGAAAMHRLLGRSRLVVEDGGANHGVSFSGNACMDRYLVDYLADGRLPRAKAGPDAVCDAPPPPAPRRPRKGGSTRERADGAVTGGRGAALHRMIAPRP</sequence>
<gene>
    <name evidence="7" type="ORF">GCM10010406_56210</name>
</gene>
<evidence type="ECO:0000259" key="6">
    <source>
        <dbReference type="Pfam" id="PF00561"/>
    </source>
</evidence>
<feature type="signal peptide" evidence="5">
    <location>
        <begin position="1"/>
        <end position="26"/>
    </location>
</feature>
<evidence type="ECO:0000256" key="1">
    <source>
        <dbReference type="ARBA" id="ARBA00010088"/>
    </source>
</evidence>
<protein>
    <submittedName>
        <fullName evidence="7">Alpha/beta hydrolase</fullName>
    </submittedName>
</protein>
<dbReference type="InterPro" id="IPR000073">
    <property type="entry name" value="AB_hydrolase_1"/>
</dbReference>
<evidence type="ECO:0000256" key="3">
    <source>
        <dbReference type="ARBA" id="ARBA00022801"/>
    </source>
</evidence>
<dbReference type="GO" id="GO:0016787">
    <property type="term" value="F:hydrolase activity"/>
    <property type="evidence" value="ECO:0007669"/>
    <property type="project" value="UniProtKB-KW"/>
</dbReference>
<evidence type="ECO:0000313" key="8">
    <source>
        <dbReference type="Proteomes" id="UP001501358"/>
    </source>
</evidence>
<accession>A0ABP6AAB8</accession>
<dbReference type="Pfam" id="PF00561">
    <property type="entry name" value="Abhydrolase_1"/>
    <property type="match status" value="1"/>
</dbReference>
<name>A0ABP6AAB8_9ACTN</name>
<dbReference type="PANTHER" id="PTHR43248">
    <property type="entry name" value="2-SUCCINYL-6-HYDROXY-2,4-CYCLOHEXADIENE-1-CARBOXYLATE SYNTHASE"/>
    <property type="match status" value="1"/>
</dbReference>
<feature type="region of interest" description="Disordered" evidence="4">
    <location>
        <begin position="26"/>
        <end position="62"/>
    </location>
</feature>
<feature type="compositionally biased region" description="Low complexity" evidence="4">
    <location>
        <begin position="26"/>
        <end position="41"/>
    </location>
</feature>
<organism evidence="7 8">
    <name type="scientific">Streptomyces thermolineatus</name>
    <dbReference type="NCBI Taxonomy" id="44033"/>
    <lineage>
        <taxon>Bacteria</taxon>
        <taxon>Bacillati</taxon>
        <taxon>Actinomycetota</taxon>
        <taxon>Actinomycetes</taxon>
        <taxon>Kitasatosporales</taxon>
        <taxon>Streptomycetaceae</taxon>
        <taxon>Streptomyces</taxon>
    </lineage>
</organism>
<keyword evidence="8" id="KW-1185">Reference proteome</keyword>
<feature type="domain" description="AB hydrolase-1" evidence="6">
    <location>
        <begin position="106"/>
        <end position="474"/>
    </location>
</feature>
<evidence type="ECO:0000256" key="5">
    <source>
        <dbReference type="SAM" id="SignalP"/>
    </source>
</evidence>
<dbReference type="SUPFAM" id="SSF53474">
    <property type="entry name" value="alpha/beta-Hydrolases"/>
    <property type="match status" value="1"/>
</dbReference>
<feature type="region of interest" description="Disordered" evidence="4">
    <location>
        <begin position="151"/>
        <end position="171"/>
    </location>
</feature>
<dbReference type="InterPro" id="IPR029058">
    <property type="entry name" value="AB_hydrolase_fold"/>
</dbReference>
<comment type="similarity">
    <text evidence="1">Belongs to the peptidase S33 family.</text>
</comment>
<dbReference type="EMBL" id="BAAATA010000085">
    <property type="protein sequence ID" value="GAA2513438.1"/>
    <property type="molecule type" value="Genomic_DNA"/>
</dbReference>
<proteinExistence type="inferred from homology"/>
<reference evidence="8" key="1">
    <citation type="journal article" date="2019" name="Int. J. Syst. Evol. Microbiol.">
        <title>The Global Catalogue of Microorganisms (GCM) 10K type strain sequencing project: providing services to taxonomists for standard genome sequencing and annotation.</title>
        <authorList>
            <consortium name="The Broad Institute Genomics Platform"/>
            <consortium name="The Broad Institute Genome Sequencing Center for Infectious Disease"/>
            <person name="Wu L."/>
            <person name="Ma J."/>
        </authorList>
    </citation>
    <scope>NUCLEOTIDE SEQUENCE [LARGE SCALE GENOMIC DNA]</scope>
    <source>
        <strain evidence="8">JCM 6307</strain>
    </source>
</reference>
<keyword evidence="2 5" id="KW-0732">Signal</keyword>
<dbReference type="Proteomes" id="UP001501358">
    <property type="component" value="Unassembled WGS sequence"/>
</dbReference>
<dbReference type="Gene3D" id="3.40.50.1820">
    <property type="entry name" value="alpha/beta hydrolase"/>
    <property type="match status" value="1"/>
</dbReference>
<evidence type="ECO:0000256" key="4">
    <source>
        <dbReference type="SAM" id="MobiDB-lite"/>
    </source>
</evidence>
<evidence type="ECO:0000256" key="2">
    <source>
        <dbReference type="ARBA" id="ARBA00022729"/>
    </source>
</evidence>